<keyword evidence="1 4" id="KW-0560">Oxidoreductase</keyword>
<feature type="compositionally biased region" description="Basic and acidic residues" evidence="2">
    <location>
        <begin position="363"/>
        <end position="375"/>
    </location>
</feature>
<dbReference type="EMBL" id="JBHTAT010000001">
    <property type="protein sequence ID" value="MFC7256746.1"/>
    <property type="molecule type" value="Genomic_DNA"/>
</dbReference>
<dbReference type="GO" id="GO:0016491">
    <property type="term" value="F:oxidoreductase activity"/>
    <property type="evidence" value="ECO:0007669"/>
    <property type="project" value="UniProtKB-KW"/>
</dbReference>
<dbReference type="InterPro" id="IPR006076">
    <property type="entry name" value="FAD-dep_OxRdtase"/>
</dbReference>
<reference evidence="4 5" key="1">
    <citation type="journal article" date="2019" name="Int. J. Syst. Evol. Microbiol.">
        <title>The Global Catalogue of Microorganisms (GCM) 10K type strain sequencing project: providing services to taxonomists for standard genome sequencing and annotation.</title>
        <authorList>
            <consortium name="The Broad Institute Genomics Platform"/>
            <consortium name="The Broad Institute Genome Sequencing Center for Infectious Disease"/>
            <person name="Wu L."/>
            <person name="Ma J."/>
        </authorList>
    </citation>
    <scope>NUCLEOTIDE SEQUENCE [LARGE SCALE GENOMIC DNA]</scope>
    <source>
        <strain evidence="4 5">GX21</strain>
    </source>
</reference>
<evidence type="ECO:0000256" key="2">
    <source>
        <dbReference type="SAM" id="MobiDB-lite"/>
    </source>
</evidence>
<evidence type="ECO:0000256" key="1">
    <source>
        <dbReference type="ARBA" id="ARBA00023002"/>
    </source>
</evidence>
<dbReference type="AlphaFoldDB" id="A0ABD6A2T7"/>
<evidence type="ECO:0000259" key="3">
    <source>
        <dbReference type="Pfam" id="PF01266"/>
    </source>
</evidence>
<dbReference type="EC" id="1.-.-.-" evidence="4"/>
<proteinExistence type="predicted"/>
<keyword evidence="5" id="KW-1185">Reference proteome</keyword>
<dbReference type="RefSeq" id="WP_379706072.1">
    <property type="nucleotide sequence ID" value="NZ_JBHTAT010000001.1"/>
</dbReference>
<evidence type="ECO:0000313" key="4">
    <source>
        <dbReference type="EMBL" id="MFC7256746.1"/>
    </source>
</evidence>
<dbReference type="PANTHER" id="PTHR13847">
    <property type="entry name" value="SARCOSINE DEHYDROGENASE-RELATED"/>
    <property type="match status" value="1"/>
</dbReference>
<dbReference type="SUPFAM" id="SSF51905">
    <property type="entry name" value="FAD/NAD(P)-binding domain"/>
    <property type="match status" value="1"/>
</dbReference>
<protein>
    <submittedName>
        <fullName evidence="4">NAD(P)/FAD-dependent oxidoreductase</fullName>
        <ecNumber evidence="4">1.-.-.-</ecNumber>
    </submittedName>
</protein>
<dbReference type="PANTHER" id="PTHR13847:SF287">
    <property type="entry name" value="FAD-DEPENDENT OXIDOREDUCTASE DOMAIN-CONTAINING PROTEIN 1"/>
    <property type="match status" value="1"/>
</dbReference>
<dbReference type="GeneID" id="96955140"/>
<feature type="compositionally biased region" description="Polar residues" evidence="2">
    <location>
        <begin position="377"/>
        <end position="387"/>
    </location>
</feature>
<feature type="domain" description="FAD dependent oxidoreductase" evidence="3">
    <location>
        <begin position="7"/>
        <end position="347"/>
    </location>
</feature>
<feature type="region of interest" description="Disordered" evidence="2">
    <location>
        <begin position="361"/>
        <end position="387"/>
    </location>
</feature>
<organism evidence="4 5">
    <name type="scientific">Haloplanus litoreus</name>
    <dbReference type="NCBI Taxonomy" id="767515"/>
    <lineage>
        <taxon>Archaea</taxon>
        <taxon>Methanobacteriati</taxon>
        <taxon>Methanobacteriota</taxon>
        <taxon>Stenosarchaea group</taxon>
        <taxon>Halobacteria</taxon>
        <taxon>Halobacteriales</taxon>
        <taxon>Haloferacaceae</taxon>
        <taxon>Haloplanus</taxon>
    </lineage>
</organism>
<sequence>MTNGTTLVIGGGAIGTSVAYFLAKKGSDVVLLEQNQIASGATGRALGGVRNLFSHPITVELMNRNIEFFSNFSENVSDEFEFHRSGYLFLLRNEEIRSVWEERMDLYQRLGVNAEFITPLEVEERIDCIDVSDFEGALLGKDCGFIDPHLTTQAFANAAKAEGADVKTGTPVEDVLVSNGRVTGVETSIGRFDADNVVNATGAWGNELSSKVGVELPVDFVQHGYLVLDTLGIRDSPLIIDESRDTNFRAEANGETVVSLEKKPLENRVDMPRVRQEDKIRALERVSGLIPDISDLPIKSHWTGVLATTPDGHPIVGETDVDGLYVACGFSGHGLMMSPTVGMAVSDAIVTGSTDVIDFDQLGPDRFDGPERLTPEAKTTSGTQTNE</sequence>
<evidence type="ECO:0000313" key="5">
    <source>
        <dbReference type="Proteomes" id="UP001596434"/>
    </source>
</evidence>
<dbReference type="InterPro" id="IPR036188">
    <property type="entry name" value="FAD/NAD-bd_sf"/>
</dbReference>
<dbReference type="Gene3D" id="3.50.50.60">
    <property type="entry name" value="FAD/NAD(P)-binding domain"/>
    <property type="match status" value="1"/>
</dbReference>
<gene>
    <name evidence="4" type="ORF">ACFQKE_15780</name>
</gene>
<dbReference type="Pfam" id="PF01266">
    <property type="entry name" value="DAO"/>
    <property type="match status" value="1"/>
</dbReference>
<comment type="caution">
    <text evidence="4">The sequence shown here is derived from an EMBL/GenBank/DDBJ whole genome shotgun (WGS) entry which is preliminary data.</text>
</comment>
<name>A0ABD6A2T7_9EURY</name>
<accession>A0ABD6A2T7</accession>
<dbReference type="Proteomes" id="UP001596434">
    <property type="component" value="Unassembled WGS sequence"/>
</dbReference>
<dbReference type="Gene3D" id="3.30.9.10">
    <property type="entry name" value="D-Amino Acid Oxidase, subunit A, domain 2"/>
    <property type="match status" value="1"/>
</dbReference>